<dbReference type="SMART" id="SM00822">
    <property type="entry name" value="PKS_KR"/>
    <property type="match status" value="1"/>
</dbReference>
<dbReference type="Proteomes" id="UP001500979">
    <property type="component" value="Unassembled WGS sequence"/>
</dbReference>
<accession>A0ABN3VHE4</accession>
<organism evidence="4 5">
    <name type="scientific">Saccharopolyspora taberi</name>
    <dbReference type="NCBI Taxonomy" id="60895"/>
    <lineage>
        <taxon>Bacteria</taxon>
        <taxon>Bacillati</taxon>
        <taxon>Actinomycetota</taxon>
        <taxon>Actinomycetes</taxon>
        <taxon>Pseudonocardiales</taxon>
        <taxon>Pseudonocardiaceae</taxon>
        <taxon>Saccharopolyspora</taxon>
    </lineage>
</organism>
<feature type="domain" description="PKS/mFAS DH" evidence="3">
    <location>
        <begin position="503"/>
        <end position="790"/>
    </location>
</feature>
<dbReference type="PROSITE" id="PS52019">
    <property type="entry name" value="PKS_MFAS_DH"/>
    <property type="match status" value="1"/>
</dbReference>
<dbReference type="InterPro" id="IPR049900">
    <property type="entry name" value="PKS_mFAS_DH"/>
</dbReference>
<dbReference type="RefSeq" id="WP_344682955.1">
    <property type="nucleotide sequence ID" value="NZ_BAAAUX010000019.1"/>
</dbReference>
<evidence type="ECO:0000259" key="3">
    <source>
        <dbReference type="PROSITE" id="PS52019"/>
    </source>
</evidence>
<dbReference type="InterPro" id="IPR050091">
    <property type="entry name" value="PKS_NRPS_Biosynth_Enz"/>
</dbReference>
<dbReference type="PANTHER" id="PTHR43775">
    <property type="entry name" value="FATTY ACID SYNTHASE"/>
    <property type="match status" value="1"/>
</dbReference>
<evidence type="ECO:0000313" key="5">
    <source>
        <dbReference type="Proteomes" id="UP001500979"/>
    </source>
</evidence>
<evidence type="ECO:0000256" key="2">
    <source>
        <dbReference type="PROSITE-ProRule" id="PRU01363"/>
    </source>
</evidence>
<keyword evidence="1" id="KW-0808">Transferase</keyword>
<feature type="active site" description="Proton acceptor; for dehydratase activity" evidence="2">
    <location>
        <position position="535"/>
    </location>
</feature>
<dbReference type="InterPro" id="IPR042104">
    <property type="entry name" value="PKS_dehydratase_sf"/>
</dbReference>
<dbReference type="Pfam" id="PF08659">
    <property type="entry name" value="KR"/>
    <property type="match status" value="1"/>
</dbReference>
<gene>
    <name evidence="4" type="ORF">GCM10010470_45990</name>
</gene>
<keyword evidence="5" id="KW-1185">Reference proteome</keyword>
<reference evidence="4 5" key="1">
    <citation type="journal article" date="2019" name="Int. J. Syst. Evol. Microbiol.">
        <title>The Global Catalogue of Microorganisms (GCM) 10K type strain sequencing project: providing services to taxonomists for standard genome sequencing and annotation.</title>
        <authorList>
            <consortium name="The Broad Institute Genomics Platform"/>
            <consortium name="The Broad Institute Genome Sequencing Center for Infectious Disease"/>
            <person name="Wu L."/>
            <person name="Ma J."/>
        </authorList>
    </citation>
    <scope>NUCLEOTIDE SEQUENCE [LARGE SCALE GENOMIC DNA]</scope>
    <source>
        <strain evidence="4 5">JCM 9383</strain>
    </source>
</reference>
<dbReference type="PANTHER" id="PTHR43775:SF51">
    <property type="entry name" value="INACTIVE PHENOLPHTHIOCEROL SYNTHESIS POLYKETIDE SYNTHASE TYPE I PKS1-RELATED"/>
    <property type="match status" value="1"/>
</dbReference>
<feature type="region of interest" description="C-terminal hotdog fold" evidence="2">
    <location>
        <begin position="643"/>
        <end position="790"/>
    </location>
</feature>
<evidence type="ECO:0000313" key="4">
    <source>
        <dbReference type="EMBL" id="GAA2805548.1"/>
    </source>
</evidence>
<dbReference type="Gene3D" id="3.40.50.720">
    <property type="entry name" value="NAD(P)-binding Rossmann-like Domain"/>
    <property type="match status" value="1"/>
</dbReference>
<dbReference type="InterPro" id="IPR036291">
    <property type="entry name" value="NAD(P)-bd_dom_sf"/>
</dbReference>
<dbReference type="SUPFAM" id="SSF51735">
    <property type="entry name" value="NAD(P)-binding Rossmann-fold domains"/>
    <property type="match status" value="2"/>
</dbReference>
<name>A0ABN3VHE4_9PSEU</name>
<protein>
    <submittedName>
        <fullName evidence="4">SDR family NAD(P)-dependent oxidoreductase</fullName>
    </submittedName>
</protein>
<feature type="region of interest" description="N-terminal hotdog fold" evidence="2">
    <location>
        <begin position="503"/>
        <end position="631"/>
    </location>
</feature>
<evidence type="ECO:0000256" key="1">
    <source>
        <dbReference type="ARBA" id="ARBA00022679"/>
    </source>
</evidence>
<feature type="active site" description="Proton donor; for dehydratase activity" evidence="2">
    <location>
        <position position="707"/>
    </location>
</feature>
<dbReference type="CDD" id="cd08953">
    <property type="entry name" value="KR_2_SDR_x"/>
    <property type="match status" value="1"/>
</dbReference>
<dbReference type="EMBL" id="BAAAUX010000019">
    <property type="protein sequence ID" value="GAA2805548.1"/>
    <property type="molecule type" value="Genomic_DNA"/>
</dbReference>
<proteinExistence type="predicted"/>
<dbReference type="InterPro" id="IPR013968">
    <property type="entry name" value="PKS_KR"/>
</dbReference>
<dbReference type="InterPro" id="IPR057326">
    <property type="entry name" value="KR_dom"/>
</dbReference>
<dbReference type="Gene3D" id="3.10.129.110">
    <property type="entry name" value="Polyketide synthase dehydratase"/>
    <property type="match status" value="1"/>
</dbReference>
<comment type="caution">
    <text evidence="4">The sequence shown here is derived from an EMBL/GenBank/DDBJ whole genome shotgun (WGS) entry which is preliminary data.</text>
</comment>
<sequence>MELVPVPGRDLLADAYAAEPVAVVADRGGDYADAVVSGLQARGWTVRRVDLSDSPSAFDGATAELESVLAQHFQGRVDLCVSLLDGDAWDAGVRQIAETILVAKHAHAALAETAGTGARAGFVTVTRLDGGLGHRGTRPVPEALAGGVGGVVKTFACEAPGVFCRAIDVDPGVGRDDFVAALLGEIADAATDTTEVGVDIDGARWTVVPGAYRLAAAQRDEIGGDVPEISLGTDDTLVVTGGARGVTALCVRALAQHTAASFVLLGRTELADEPPWAQGVADTDLKAAAIEDIKARGERPTPREVGRRCRDQIAQREIRATLEAVRVAGAEASYLAVDVTDSDAVSAALSPLRDRITGVVHGAGVLADAHLIDKTGDEIHRVFQTKLTGLRTVLDVLDADSLRHLVLFTSVAGLLGNAGQADYAAANEALCRLAASWKRQRPECHVTAIDWGAWDGGMVTPELRDLFHARGVRLLEPETGAQAFVEQFGREHADDVCVLVGEDKPLSAGDPGEVAPFTAHRDIATLAGDPVLEAHVVGEHAVLPATFGLGWMIHVVERAHPELRVVEARDFQVYKGILFDESLTGGQHVVVEPVGREGGNELVRVSVRTDAGAALPVLHYAATLVLSTSLVDAPLVTGWAPDAPLDGPENGLDIYRDAILFHGPALQGLRRVLHHSDDRLVLQCRLPDTAAGSGAYRGELHSPVLADLLLQGASVQGNRLLGQASLPLGFGRAEYFEALPDNEPFVLIVDDVRQAAASITVTATAGDRNGRVLQRWHDVEMVATPGMSEKFREGTRRWLAE</sequence>